<sequence>MIKAAVLGSPIAHSLSPMLHRAAYQYLGVSGDYVAIEVKASELKSFISSCGPEWIGFSLTMPLKEEALLIADQIDPLVRRIASGNTLVRSDGRWALSSTDVTGFQAALFHNGVTSFSSVLIIGSGATARAVAAACDRAGAEITVVHRSPSRETGMNKSVTKASIKFMNWDSSLDLHSYDLVVNTTPAGVADIFADKILNCPSGFLFDVIYSPWPTMLAAQWPGAVIPGIELLIFQAIDQVALMLNREIDRPGVHASMRAAIEGMPK</sequence>
<dbReference type="GO" id="GO:0019632">
    <property type="term" value="P:shikimate metabolic process"/>
    <property type="evidence" value="ECO:0007669"/>
    <property type="project" value="TreeGrafter"/>
</dbReference>
<dbReference type="Gene3D" id="3.40.50.10860">
    <property type="entry name" value="Leucine Dehydrogenase, chain A, domain 1"/>
    <property type="match status" value="1"/>
</dbReference>
<dbReference type="GO" id="GO:0004764">
    <property type="term" value="F:shikimate 3-dehydrogenase (NADP+) activity"/>
    <property type="evidence" value="ECO:0007669"/>
    <property type="project" value="InterPro"/>
</dbReference>
<gene>
    <name evidence="2" type="ORF">UFOPK3554_00417</name>
</gene>
<dbReference type="GO" id="GO:0005829">
    <property type="term" value="C:cytosol"/>
    <property type="evidence" value="ECO:0007669"/>
    <property type="project" value="TreeGrafter"/>
</dbReference>
<dbReference type="Gene3D" id="3.40.50.720">
    <property type="entry name" value="NAD(P)-binding Rossmann-like Domain"/>
    <property type="match status" value="1"/>
</dbReference>
<dbReference type="Pfam" id="PF08501">
    <property type="entry name" value="Shikimate_dh_N"/>
    <property type="match status" value="1"/>
</dbReference>
<reference evidence="2" key="1">
    <citation type="submission" date="2020-05" db="EMBL/GenBank/DDBJ databases">
        <authorList>
            <person name="Chiriac C."/>
            <person name="Salcher M."/>
            <person name="Ghai R."/>
            <person name="Kavagutti S V."/>
        </authorList>
    </citation>
    <scope>NUCLEOTIDE SEQUENCE</scope>
</reference>
<dbReference type="InterPro" id="IPR036291">
    <property type="entry name" value="NAD(P)-bd_dom_sf"/>
</dbReference>
<dbReference type="InterPro" id="IPR046346">
    <property type="entry name" value="Aminoacid_DH-like_N_sf"/>
</dbReference>
<accession>A0A6J7XYV1</accession>
<dbReference type="EMBL" id="CAFBSG010000005">
    <property type="protein sequence ID" value="CAB5239696.1"/>
    <property type="molecule type" value="Genomic_DNA"/>
</dbReference>
<dbReference type="InterPro" id="IPR022893">
    <property type="entry name" value="Shikimate_DH_fam"/>
</dbReference>
<dbReference type="GO" id="GO:0050661">
    <property type="term" value="F:NADP binding"/>
    <property type="evidence" value="ECO:0007669"/>
    <property type="project" value="TreeGrafter"/>
</dbReference>
<dbReference type="InterPro" id="IPR013708">
    <property type="entry name" value="Shikimate_DH-bd_N"/>
</dbReference>
<feature type="domain" description="Shikimate dehydrogenase substrate binding N-terminal" evidence="1">
    <location>
        <begin position="6"/>
        <end position="87"/>
    </location>
</feature>
<dbReference type="SUPFAM" id="SSF53223">
    <property type="entry name" value="Aminoacid dehydrogenase-like, N-terminal domain"/>
    <property type="match status" value="1"/>
</dbReference>
<organism evidence="2">
    <name type="scientific">freshwater metagenome</name>
    <dbReference type="NCBI Taxonomy" id="449393"/>
    <lineage>
        <taxon>unclassified sequences</taxon>
        <taxon>metagenomes</taxon>
        <taxon>ecological metagenomes</taxon>
    </lineage>
</organism>
<evidence type="ECO:0000313" key="2">
    <source>
        <dbReference type="EMBL" id="CAB5239696.1"/>
    </source>
</evidence>
<proteinExistence type="predicted"/>
<dbReference type="PANTHER" id="PTHR21089">
    <property type="entry name" value="SHIKIMATE DEHYDROGENASE"/>
    <property type="match status" value="1"/>
</dbReference>
<dbReference type="PANTHER" id="PTHR21089:SF1">
    <property type="entry name" value="BIFUNCTIONAL 3-DEHYDROQUINATE DEHYDRATASE_SHIKIMATE DEHYDROGENASE, CHLOROPLASTIC"/>
    <property type="match status" value="1"/>
</dbReference>
<dbReference type="SUPFAM" id="SSF51735">
    <property type="entry name" value="NAD(P)-binding Rossmann-fold domains"/>
    <property type="match status" value="1"/>
</dbReference>
<dbReference type="GO" id="GO:0009423">
    <property type="term" value="P:chorismate biosynthetic process"/>
    <property type="evidence" value="ECO:0007669"/>
    <property type="project" value="TreeGrafter"/>
</dbReference>
<name>A0A6J7XYV1_9ZZZZ</name>
<evidence type="ECO:0000259" key="1">
    <source>
        <dbReference type="Pfam" id="PF08501"/>
    </source>
</evidence>
<dbReference type="AlphaFoldDB" id="A0A6J7XYV1"/>
<protein>
    <submittedName>
        <fullName evidence="2">Unannotated protein</fullName>
    </submittedName>
</protein>